<evidence type="ECO:0000313" key="3">
    <source>
        <dbReference type="Proteomes" id="UP001301653"/>
    </source>
</evidence>
<dbReference type="EMBL" id="JAYFUH010000249">
    <property type="protein sequence ID" value="MEA5669416.1"/>
    <property type="molecule type" value="Genomic_DNA"/>
</dbReference>
<keyword evidence="3" id="KW-1185">Reference proteome</keyword>
<protein>
    <recommendedName>
        <fullName evidence="4">Transmembrane protein</fullName>
    </recommendedName>
</protein>
<accession>A0ABU5V7T7</accession>
<evidence type="ECO:0008006" key="4">
    <source>
        <dbReference type="Google" id="ProtNLM"/>
    </source>
</evidence>
<name>A0ABU5V7T7_9GAMM</name>
<keyword evidence="1" id="KW-0472">Membrane</keyword>
<evidence type="ECO:0000313" key="2">
    <source>
        <dbReference type="EMBL" id="MEA5669416.1"/>
    </source>
</evidence>
<evidence type="ECO:0000256" key="1">
    <source>
        <dbReference type="SAM" id="Phobius"/>
    </source>
</evidence>
<gene>
    <name evidence="2" type="ORF">VA603_17930</name>
</gene>
<feature type="transmembrane region" description="Helical" evidence="1">
    <location>
        <begin position="87"/>
        <end position="107"/>
    </location>
</feature>
<keyword evidence="1" id="KW-1133">Transmembrane helix</keyword>
<dbReference type="RefSeq" id="WP_323439622.1">
    <property type="nucleotide sequence ID" value="NZ_JAYFUH010000249.1"/>
</dbReference>
<organism evidence="2 3">
    <name type="scientific">Stenotrophomonas capsici</name>
    <dbReference type="NCBI Taxonomy" id="3110230"/>
    <lineage>
        <taxon>Bacteria</taxon>
        <taxon>Pseudomonadati</taxon>
        <taxon>Pseudomonadota</taxon>
        <taxon>Gammaproteobacteria</taxon>
        <taxon>Lysobacterales</taxon>
        <taxon>Lysobacteraceae</taxon>
        <taxon>Stenotrophomonas</taxon>
    </lineage>
</organism>
<sequence>MRHLPDRSGGWGQLLGIGHDDGGAEPASLNAIQSINDSFMTFSPAVEASGRGFTFVLGLVIGCAGVSMVLSRVVIGGILSRADFWPYLVGVYGVILLFAGAFFAWSISSATRLSVPPVVLSRRLRKFFCWIDRKNGWVSIDYDAAQPISMVSRSYGLAGAATGYVFAVVDIEASDRRIRSYVPLAQPYRDDRAPGMIWEFIRHYMDGDPETLPPADPLPPADDARADYVLLDRQLFGGLVDAHHRVKPGAFPMTYVCVVGALMYWFERAGLWIWRIAPRPEWPPEIRAEMSMPAPASSFRTRPLTEAERLAYAGKLGYLNRRWFVLGAICTVIVFMMFAVPGIPPWFSELNR</sequence>
<reference evidence="2 3" key="1">
    <citation type="submission" date="2023-12" db="EMBL/GenBank/DDBJ databases">
        <title>Stenotrophomonas guangdongensis sp. nov., isolated from wilted pepper plants (Capsicum annuum).</title>
        <authorList>
            <person name="Qiu M."/>
            <person name="Li Y."/>
            <person name="Liu Q."/>
            <person name="Zhang X."/>
            <person name="Huang Y."/>
            <person name="Guo R."/>
            <person name="Hu M."/>
            <person name="Zhou J."/>
            <person name="Zhou X."/>
        </authorList>
    </citation>
    <scope>NUCLEOTIDE SEQUENCE [LARGE SCALE GENOMIC DNA]</scope>
    <source>
        <strain evidence="2 3">MH1</strain>
    </source>
</reference>
<dbReference type="Proteomes" id="UP001301653">
    <property type="component" value="Unassembled WGS sequence"/>
</dbReference>
<keyword evidence="1" id="KW-0812">Transmembrane</keyword>
<feature type="transmembrane region" description="Helical" evidence="1">
    <location>
        <begin position="323"/>
        <end position="343"/>
    </location>
</feature>
<feature type="transmembrane region" description="Helical" evidence="1">
    <location>
        <begin position="53"/>
        <end position="75"/>
    </location>
</feature>
<proteinExistence type="predicted"/>
<comment type="caution">
    <text evidence="2">The sequence shown here is derived from an EMBL/GenBank/DDBJ whole genome shotgun (WGS) entry which is preliminary data.</text>
</comment>